<dbReference type="Proteomes" id="UP000649753">
    <property type="component" value="Unassembled WGS sequence"/>
</dbReference>
<accession>A0A927M513</accession>
<evidence type="ECO:0000313" key="3">
    <source>
        <dbReference type="Proteomes" id="UP000649753"/>
    </source>
</evidence>
<evidence type="ECO:0000313" key="2">
    <source>
        <dbReference type="EMBL" id="MBE1487092.1"/>
    </source>
</evidence>
<dbReference type="AlphaFoldDB" id="A0A927M513"/>
<proteinExistence type="predicted"/>
<feature type="transmembrane region" description="Helical" evidence="1">
    <location>
        <begin position="12"/>
        <end position="32"/>
    </location>
</feature>
<feature type="transmembrane region" description="Helical" evidence="1">
    <location>
        <begin position="75"/>
        <end position="96"/>
    </location>
</feature>
<keyword evidence="1" id="KW-0472">Membrane</keyword>
<comment type="caution">
    <text evidence="2">The sequence shown here is derived from an EMBL/GenBank/DDBJ whole genome shotgun (WGS) entry which is preliminary data.</text>
</comment>
<keyword evidence="1" id="KW-1133">Transmembrane helix</keyword>
<reference evidence="2" key="1">
    <citation type="submission" date="2020-10" db="EMBL/GenBank/DDBJ databases">
        <title>Sequencing the genomes of 1000 actinobacteria strains.</title>
        <authorList>
            <person name="Klenk H.-P."/>
        </authorList>
    </citation>
    <scope>NUCLEOTIDE SEQUENCE</scope>
    <source>
        <strain evidence="2">DSM 46832</strain>
    </source>
</reference>
<sequence>MAEDETSALRWYLGVAVLLLGALPPLMVGLSADQADRPSLVVGLLIVVAPVCLAGLVYTVRGMGASEARTPGRRLTVGFGLVCISIAALAAGRALIG</sequence>
<feature type="transmembrane region" description="Helical" evidence="1">
    <location>
        <begin position="38"/>
        <end position="63"/>
    </location>
</feature>
<dbReference type="EMBL" id="JADBEB010000001">
    <property type="protein sequence ID" value="MBE1487092.1"/>
    <property type="molecule type" value="Genomic_DNA"/>
</dbReference>
<keyword evidence="1" id="KW-0812">Transmembrane</keyword>
<evidence type="ECO:0000256" key="1">
    <source>
        <dbReference type="SAM" id="Phobius"/>
    </source>
</evidence>
<organism evidence="2 3">
    <name type="scientific">Plantactinospora soyae</name>
    <dbReference type="NCBI Taxonomy" id="1544732"/>
    <lineage>
        <taxon>Bacteria</taxon>
        <taxon>Bacillati</taxon>
        <taxon>Actinomycetota</taxon>
        <taxon>Actinomycetes</taxon>
        <taxon>Micromonosporales</taxon>
        <taxon>Micromonosporaceae</taxon>
        <taxon>Plantactinospora</taxon>
    </lineage>
</organism>
<name>A0A927M513_9ACTN</name>
<protein>
    <submittedName>
        <fullName evidence="2">Uncharacterized protein</fullName>
    </submittedName>
</protein>
<gene>
    <name evidence="2" type="ORF">H4W31_002730</name>
</gene>
<keyword evidence="3" id="KW-1185">Reference proteome</keyword>
<dbReference type="RefSeq" id="WP_192767004.1">
    <property type="nucleotide sequence ID" value="NZ_JADBEB010000001.1"/>
</dbReference>